<dbReference type="EMBL" id="CP014168">
    <property type="protein sequence ID" value="AOH82713.1"/>
    <property type="molecule type" value="Genomic_DNA"/>
</dbReference>
<evidence type="ECO:0000256" key="11">
    <source>
        <dbReference type="ARBA" id="ARBA00023098"/>
    </source>
</evidence>
<dbReference type="InterPro" id="IPR006694">
    <property type="entry name" value="Fatty_acid_hydroxylase"/>
</dbReference>
<evidence type="ECO:0000313" key="17">
    <source>
        <dbReference type="Proteomes" id="UP000094256"/>
    </source>
</evidence>
<sequence>MMKSGSSPQRIRLFQNDLLERFTLISPIVFAVTWAVFLAIAIRASWGVASFLPSVALVAAGLLIWSLFEYAMHRFIFHLKLRSKFGQWLIFLTHGNHHVVPGDGMRNIMPPIVSVTISCGVWALLYAAFGPAGSVIFLGFGIGYVVYDSVHYACHQFPMRAPVLRQLRKHHIRHHYAKQEGNFAITAIFWDRVFGTEVPTKKR</sequence>
<dbReference type="PANTHER" id="PTHR12863:SF1">
    <property type="entry name" value="FATTY ACID 2-HYDROXYLASE"/>
    <property type="match status" value="1"/>
</dbReference>
<keyword evidence="9 14" id="KW-1133">Transmembrane helix</keyword>
<evidence type="ECO:0000256" key="1">
    <source>
        <dbReference type="ARBA" id="ARBA00001947"/>
    </source>
</evidence>
<keyword evidence="17" id="KW-1185">Reference proteome</keyword>
<dbReference type="AlphaFoldDB" id="A0A1B3Z5L0"/>
<keyword evidence="10" id="KW-0560">Oxidoreductase</keyword>
<keyword evidence="8" id="KW-0862">Zinc</keyword>
<dbReference type="KEGG" id="span:AWL63_00670"/>
<evidence type="ECO:0000259" key="15">
    <source>
        <dbReference type="Pfam" id="PF04116"/>
    </source>
</evidence>
<keyword evidence="13" id="KW-0275">Fatty acid biosynthesis</keyword>
<keyword evidence="5" id="KW-0479">Metal-binding</keyword>
<dbReference type="GO" id="GO:0005506">
    <property type="term" value="F:iron ion binding"/>
    <property type="evidence" value="ECO:0007669"/>
    <property type="project" value="InterPro"/>
</dbReference>
<evidence type="ECO:0000256" key="9">
    <source>
        <dbReference type="ARBA" id="ARBA00022989"/>
    </source>
</evidence>
<evidence type="ECO:0000256" key="7">
    <source>
        <dbReference type="ARBA" id="ARBA00022832"/>
    </source>
</evidence>
<name>A0A1B3Z5L0_9SPHN</name>
<dbReference type="Proteomes" id="UP000094256">
    <property type="component" value="Chromosome"/>
</dbReference>
<evidence type="ECO:0000256" key="4">
    <source>
        <dbReference type="ARBA" id="ARBA00022692"/>
    </source>
</evidence>
<keyword evidence="12 14" id="KW-0472">Membrane</keyword>
<feature type="domain" description="Fatty acid hydroxylase" evidence="15">
    <location>
        <begin position="59"/>
        <end position="196"/>
    </location>
</feature>
<comment type="cofactor">
    <cofactor evidence="1">
        <name>Zn(2+)</name>
        <dbReference type="ChEBI" id="CHEBI:29105"/>
    </cofactor>
</comment>
<feature type="transmembrane region" description="Helical" evidence="14">
    <location>
        <begin position="48"/>
        <end position="68"/>
    </location>
</feature>
<dbReference type="PANTHER" id="PTHR12863">
    <property type="entry name" value="FATTY ACID HYDROXYLASE"/>
    <property type="match status" value="1"/>
</dbReference>
<dbReference type="GO" id="GO:0016020">
    <property type="term" value="C:membrane"/>
    <property type="evidence" value="ECO:0007669"/>
    <property type="project" value="InterPro"/>
</dbReference>
<dbReference type="InterPro" id="IPR014430">
    <property type="entry name" value="Scs7"/>
</dbReference>
<dbReference type="GO" id="GO:0006633">
    <property type="term" value="P:fatty acid biosynthetic process"/>
    <property type="evidence" value="ECO:0007669"/>
    <property type="project" value="UniProtKB-KW"/>
</dbReference>
<evidence type="ECO:0000256" key="14">
    <source>
        <dbReference type="SAM" id="Phobius"/>
    </source>
</evidence>
<evidence type="ECO:0000256" key="13">
    <source>
        <dbReference type="ARBA" id="ARBA00023160"/>
    </source>
</evidence>
<gene>
    <name evidence="16" type="ORF">AWL63_00670</name>
</gene>
<evidence type="ECO:0000256" key="5">
    <source>
        <dbReference type="ARBA" id="ARBA00022723"/>
    </source>
</evidence>
<accession>A0A1B3Z5L0</accession>
<protein>
    <submittedName>
        <fullName evidence="16">Fatty acid hydroxylase</fullName>
    </submittedName>
</protein>
<dbReference type="STRING" id="1560345.AWL63_00670"/>
<evidence type="ECO:0000256" key="2">
    <source>
        <dbReference type="ARBA" id="ARBA00004477"/>
    </source>
</evidence>
<evidence type="ECO:0000256" key="12">
    <source>
        <dbReference type="ARBA" id="ARBA00023136"/>
    </source>
</evidence>
<dbReference type="RefSeq" id="WP_069203297.1">
    <property type="nucleotide sequence ID" value="NZ_CP014168.1"/>
</dbReference>
<keyword evidence="7" id="KW-0276">Fatty acid metabolism</keyword>
<evidence type="ECO:0000256" key="6">
    <source>
        <dbReference type="ARBA" id="ARBA00022824"/>
    </source>
</evidence>
<organism evidence="16 17">
    <name type="scientific">Sphingomonas panacis</name>
    <dbReference type="NCBI Taxonomy" id="1560345"/>
    <lineage>
        <taxon>Bacteria</taxon>
        <taxon>Pseudomonadati</taxon>
        <taxon>Pseudomonadota</taxon>
        <taxon>Alphaproteobacteria</taxon>
        <taxon>Sphingomonadales</taxon>
        <taxon>Sphingomonadaceae</taxon>
        <taxon>Sphingomonas</taxon>
    </lineage>
</organism>
<keyword evidence="11" id="KW-0443">Lipid metabolism</keyword>
<evidence type="ECO:0000313" key="16">
    <source>
        <dbReference type="EMBL" id="AOH82713.1"/>
    </source>
</evidence>
<keyword evidence="6" id="KW-0256">Endoplasmic reticulum</keyword>
<evidence type="ECO:0000256" key="10">
    <source>
        <dbReference type="ARBA" id="ARBA00023002"/>
    </source>
</evidence>
<reference evidence="16 17" key="1">
    <citation type="submission" date="2016-01" db="EMBL/GenBank/DDBJ databases">
        <title>Complete genome and mega plasmid sequence of Sphingomonas panacis DCY99 elicits systemic resistance in rice to Xanthomonas oryzae.</title>
        <authorList>
            <person name="Kim Y.J."/>
            <person name="Yang D.C."/>
            <person name="Sing P."/>
        </authorList>
    </citation>
    <scope>NUCLEOTIDE SEQUENCE [LARGE SCALE GENOMIC DNA]</scope>
    <source>
        <strain evidence="16 17">DCY99</strain>
    </source>
</reference>
<evidence type="ECO:0000256" key="3">
    <source>
        <dbReference type="ARBA" id="ARBA00022516"/>
    </source>
</evidence>
<proteinExistence type="predicted"/>
<keyword evidence="3" id="KW-0444">Lipid biosynthesis</keyword>
<comment type="subcellular location">
    <subcellularLocation>
        <location evidence="2">Endoplasmic reticulum membrane</location>
        <topology evidence="2">Multi-pass membrane protein</topology>
    </subcellularLocation>
</comment>
<evidence type="ECO:0000256" key="8">
    <source>
        <dbReference type="ARBA" id="ARBA00022833"/>
    </source>
</evidence>
<keyword evidence="4 14" id="KW-0812">Transmembrane</keyword>
<dbReference type="GO" id="GO:0080132">
    <property type="term" value="F:fatty acid 2-hydroxylase activity"/>
    <property type="evidence" value="ECO:0007669"/>
    <property type="project" value="InterPro"/>
</dbReference>
<feature type="transmembrane region" description="Helical" evidence="14">
    <location>
        <begin position="135"/>
        <end position="154"/>
    </location>
</feature>
<dbReference type="Pfam" id="PF04116">
    <property type="entry name" value="FA_hydroxylase"/>
    <property type="match status" value="1"/>
</dbReference>
<feature type="transmembrane region" description="Helical" evidence="14">
    <location>
        <begin position="21"/>
        <end position="42"/>
    </location>
</feature>
<dbReference type="OrthoDB" id="5291370at2"/>